<name>A0ABV7IZT3_9RHOB</name>
<reference evidence="3" key="1">
    <citation type="journal article" date="2019" name="Int. J. Syst. Evol. Microbiol.">
        <title>The Global Catalogue of Microorganisms (GCM) 10K type strain sequencing project: providing services to taxonomists for standard genome sequencing and annotation.</title>
        <authorList>
            <consortium name="The Broad Institute Genomics Platform"/>
            <consortium name="The Broad Institute Genome Sequencing Center for Infectious Disease"/>
            <person name="Wu L."/>
            <person name="Ma J."/>
        </authorList>
    </citation>
    <scope>NUCLEOTIDE SEQUENCE [LARGE SCALE GENOMIC DNA]</scope>
    <source>
        <strain evidence="3">KCTC 52039</strain>
    </source>
</reference>
<dbReference type="RefSeq" id="WP_380072282.1">
    <property type="nucleotide sequence ID" value="NZ_JBHRTO010000001.1"/>
</dbReference>
<accession>A0ABV7IZT3</accession>
<feature type="chain" id="PRO_5045887837" evidence="1">
    <location>
        <begin position="20"/>
        <end position="202"/>
    </location>
</feature>
<organism evidence="2 3">
    <name type="scientific">Cypionkella sinensis</name>
    <dbReference type="NCBI Taxonomy" id="1756043"/>
    <lineage>
        <taxon>Bacteria</taxon>
        <taxon>Pseudomonadati</taxon>
        <taxon>Pseudomonadota</taxon>
        <taxon>Alphaproteobacteria</taxon>
        <taxon>Rhodobacterales</taxon>
        <taxon>Paracoccaceae</taxon>
        <taxon>Cypionkella</taxon>
    </lineage>
</organism>
<sequence>MTRFALTACLLLTAMPAAADCVTANDLSKGVVFARADGHKGRVIAKGNGVFVDYAAGAPVWSDNRQTLLGIYELSSTHYRVEDPNMVGGGSTDTVQSFRGKPPVPVAGQGWSGVVKAHTRQNNSSESGGYDYDDRFKVSYAFLAERTVKLSGCSYKAIPVEANFVGKDNSHTQRWLYFPDLGFGLETRENGVDNGLTALKPA</sequence>
<protein>
    <submittedName>
        <fullName evidence="2">Uncharacterized protein</fullName>
    </submittedName>
</protein>
<dbReference type="EMBL" id="JBHRTO010000001">
    <property type="protein sequence ID" value="MFC3180657.1"/>
    <property type="molecule type" value="Genomic_DNA"/>
</dbReference>
<evidence type="ECO:0000256" key="1">
    <source>
        <dbReference type="SAM" id="SignalP"/>
    </source>
</evidence>
<feature type="signal peptide" evidence="1">
    <location>
        <begin position="1"/>
        <end position="19"/>
    </location>
</feature>
<keyword evidence="1" id="KW-0732">Signal</keyword>
<gene>
    <name evidence="2" type="ORF">ACFOGH_06635</name>
</gene>
<proteinExistence type="predicted"/>
<keyword evidence="3" id="KW-1185">Reference proteome</keyword>
<evidence type="ECO:0000313" key="3">
    <source>
        <dbReference type="Proteomes" id="UP001595547"/>
    </source>
</evidence>
<comment type="caution">
    <text evidence="2">The sequence shown here is derived from an EMBL/GenBank/DDBJ whole genome shotgun (WGS) entry which is preliminary data.</text>
</comment>
<dbReference type="Proteomes" id="UP001595547">
    <property type="component" value="Unassembled WGS sequence"/>
</dbReference>
<evidence type="ECO:0000313" key="2">
    <source>
        <dbReference type="EMBL" id="MFC3180657.1"/>
    </source>
</evidence>